<keyword evidence="3" id="KW-1185">Reference proteome</keyword>
<dbReference type="Proteomes" id="UP000745663">
    <property type="component" value="Unassembled WGS sequence"/>
</dbReference>
<comment type="caution">
    <text evidence="2">The sequence shown here is derived from an EMBL/GenBank/DDBJ whole genome shotgun (WGS) entry which is preliminary data.</text>
</comment>
<evidence type="ECO:0000256" key="1">
    <source>
        <dbReference type="SAM" id="Phobius"/>
    </source>
</evidence>
<evidence type="ECO:0000313" key="3">
    <source>
        <dbReference type="Proteomes" id="UP000745663"/>
    </source>
</evidence>
<reference evidence="2 3" key="1">
    <citation type="submission" date="2020-08" db="EMBL/GenBank/DDBJ databases">
        <title>Description of novel Pseudomonas species.</title>
        <authorList>
            <person name="Duman M."/>
            <person name="Mulet M."/>
            <person name="Altun S."/>
            <person name="Saticioglu I.B."/>
            <person name="Lalucat J."/>
            <person name="Garcia-Valdes E."/>
        </authorList>
    </citation>
    <scope>NUCLEOTIDE SEQUENCE [LARGE SCALE GENOMIC DNA]</scope>
    <source>
        <strain evidence="2 3">P66</strain>
    </source>
</reference>
<organism evidence="2 3">
    <name type="scientific">Pseudomonas arcuscaelestis</name>
    <dbReference type="NCBI Taxonomy" id="2710591"/>
    <lineage>
        <taxon>Bacteria</taxon>
        <taxon>Pseudomonadati</taxon>
        <taxon>Pseudomonadota</taxon>
        <taxon>Gammaproteobacteria</taxon>
        <taxon>Pseudomonadales</taxon>
        <taxon>Pseudomonadaceae</taxon>
        <taxon>Pseudomonas</taxon>
    </lineage>
</organism>
<protein>
    <recommendedName>
        <fullName evidence="4">DUF1049 domain-containing protein</fullName>
    </recommendedName>
</protein>
<proteinExistence type="predicted"/>
<feature type="transmembrane region" description="Helical" evidence="1">
    <location>
        <begin position="12"/>
        <end position="33"/>
    </location>
</feature>
<name>A0ABS2BZN5_9PSED</name>
<gene>
    <name evidence="2" type="ORF">H8F21_16050</name>
</gene>
<keyword evidence="1" id="KW-0472">Membrane</keyword>
<evidence type="ECO:0008006" key="4">
    <source>
        <dbReference type="Google" id="ProtNLM"/>
    </source>
</evidence>
<keyword evidence="1" id="KW-0812">Transmembrane</keyword>
<accession>A0ABS2BZN5</accession>
<dbReference type="EMBL" id="JACOPV010000009">
    <property type="protein sequence ID" value="MBM5459082.1"/>
    <property type="molecule type" value="Genomic_DNA"/>
</dbReference>
<sequence length="96" mass="10885">MSENQRDLLVRGGIYLLAGLLCAAIFYGCWHYVGSRISLDFPANTLGGSLEFPIQLACTVLLSMLVGMMFMGLTLILPRHIRRKRFWRRKHAESAN</sequence>
<keyword evidence="1" id="KW-1133">Transmembrane helix</keyword>
<evidence type="ECO:0000313" key="2">
    <source>
        <dbReference type="EMBL" id="MBM5459082.1"/>
    </source>
</evidence>
<dbReference type="RefSeq" id="WP_203584987.1">
    <property type="nucleotide sequence ID" value="NZ_JACOPV010000009.1"/>
</dbReference>
<feature type="transmembrane region" description="Helical" evidence="1">
    <location>
        <begin position="53"/>
        <end position="77"/>
    </location>
</feature>
<dbReference type="PROSITE" id="PS51257">
    <property type="entry name" value="PROKAR_LIPOPROTEIN"/>
    <property type="match status" value="1"/>
</dbReference>